<dbReference type="GeneTree" id="ENSGT01120000271879"/>
<dbReference type="CDD" id="cd01650">
    <property type="entry name" value="RT_nLTR_like"/>
    <property type="match status" value="1"/>
</dbReference>
<dbReference type="InterPro" id="IPR005135">
    <property type="entry name" value="Endo/exonuclease/phosphatase"/>
</dbReference>
<dbReference type="SUPFAM" id="SSF56672">
    <property type="entry name" value="DNA/RNA polymerases"/>
    <property type="match status" value="1"/>
</dbReference>
<feature type="transmembrane region" description="Helical" evidence="2">
    <location>
        <begin position="28"/>
        <end position="46"/>
    </location>
</feature>
<organism evidence="4 5">
    <name type="scientific">Oreochromis niloticus</name>
    <name type="common">Nile tilapia</name>
    <name type="synonym">Tilapia nilotica</name>
    <dbReference type="NCBI Taxonomy" id="8128"/>
    <lineage>
        <taxon>Eukaryota</taxon>
        <taxon>Metazoa</taxon>
        <taxon>Chordata</taxon>
        <taxon>Craniata</taxon>
        <taxon>Vertebrata</taxon>
        <taxon>Euteleostomi</taxon>
        <taxon>Actinopterygii</taxon>
        <taxon>Neopterygii</taxon>
        <taxon>Teleostei</taxon>
        <taxon>Neoteleostei</taxon>
        <taxon>Acanthomorphata</taxon>
        <taxon>Ovalentaria</taxon>
        <taxon>Cichlomorphae</taxon>
        <taxon>Cichliformes</taxon>
        <taxon>Cichlidae</taxon>
        <taxon>African cichlids</taxon>
        <taxon>Pseudocrenilabrinae</taxon>
        <taxon>Oreochromini</taxon>
        <taxon>Oreochromis</taxon>
    </lineage>
</organism>
<keyword evidence="2" id="KW-0472">Membrane</keyword>
<dbReference type="PANTHER" id="PTHR33332">
    <property type="entry name" value="REVERSE TRANSCRIPTASE DOMAIN-CONTAINING PROTEIN"/>
    <property type="match status" value="1"/>
</dbReference>
<dbReference type="Pfam" id="PF03372">
    <property type="entry name" value="Exo_endo_phos"/>
    <property type="match status" value="1"/>
</dbReference>
<keyword evidence="5" id="KW-1185">Reference proteome</keyword>
<evidence type="ECO:0000313" key="4">
    <source>
        <dbReference type="Ensembl" id="ENSONIP00000058454.1"/>
    </source>
</evidence>
<protein>
    <recommendedName>
        <fullName evidence="3">Reverse transcriptase domain-containing protein</fullName>
    </recommendedName>
</protein>
<evidence type="ECO:0000256" key="1">
    <source>
        <dbReference type="SAM" id="MobiDB-lite"/>
    </source>
</evidence>
<dbReference type="InterPro" id="IPR043502">
    <property type="entry name" value="DNA/RNA_pol_sf"/>
</dbReference>
<evidence type="ECO:0000256" key="2">
    <source>
        <dbReference type="SAM" id="Phobius"/>
    </source>
</evidence>
<feature type="compositionally biased region" description="Pro residues" evidence="1">
    <location>
        <begin position="297"/>
        <end position="340"/>
    </location>
</feature>
<evidence type="ECO:0000313" key="5">
    <source>
        <dbReference type="Proteomes" id="UP000005207"/>
    </source>
</evidence>
<dbReference type="InterPro" id="IPR036691">
    <property type="entry name" value="Endo/exonu/phosph_ase_sf"/>
</dbReference>
<dbReference type="OMA" id="PWINETV"/>
<dbReference type="PRINTS" id="PR01217">
    <property type="entry name" value="PRICHEXTENSN"/>
</dbReference>
<dbReference type="Proteomes" id="UP000005207">
    <property type="component" value="Linkage group LG19"/>
</dbReference>
<feature type="region of interest" description="Disordered" evidence="1">
    <location>
        <begin position="1"/>
        <end position="24"/>
    </location>
</feature>
<feature type="compositionally biased region" description="Low complexity" evidence="1">
    <location>
        <begin position="257"/>
        <end position="268"/>
    </location>
</feature>
<sequence length="1401" mass="157536">MAARVQTHSLAGPVLLPKNPPKKPSKNPWILTSTCLFVFIHFYLLWSLTCPRKLDNYTTFPAKWSQHLLFTRFLDFGHARPPPGKHEQSNIPQLSLEILKLVLMLLLAGDIELNPGPYSNISDLDWLQLISLVSLWAQLSLHCFPPQLTVLQPPSQLVRLHLQLIVFTPLLSGPPLLLFGLPPQLLGPPFQLPGFPLWLPGPPPQLRGPPPQLRGPPPQLPGPSPQLLRPPPLLPGPPPLLPGPPPKLPGPPPKLPGPTSQLAGLPPQLLGPPPQLPGLLPQLPGPPSQLPGFPLWLPGPPPQLRGPPPQLPGPPPQLPGPPPQLPGPSPQLLRPPPQLPGPTSQLAGLPPRLPGSPPRLLGLPPWLPGSPPQVPWPPTRLPGPPSWLSGPPPAVPKLQSPVKGFSSLNAHSIVNKRTRNPAIKSYRGTKICKTFNQAKVIWDTKNKPKGLLCGHINIRSMLPKHEQLEHILSNSNISILGISESWLTSSSPESAVVFPEYTVFRRDRIGTRGGGILVYVKKHLDCSLLSSPRDVEIEHISVKITLSPEMSFTLICLYRPPSAKNIFYEQLQILLKYHTINNKSNEIIVMGDFNVNWDCEKDRKTLKDIMETLNFTQLIEQPTRITRHSKTKIDLVFSNKPERIIKSYNFISGISDHNFILFSRKLIKSRVKNHFQSSSNRRSFYEFIPRSQRQNVAEALASVNWEPLLCSDDPQFCSSHFTDIVKDVISTYSIRGRQKIKTTSNLPWLNKECKNLMKTRDQLLKQFLKTGLTLDRQRFTSMRNKVTRSLRQAKANFFINIIERAKGNGKLIWQHLNKLLGRHSNKSKNTIELYVNNSIVRDPLSIASNLNTFFISSVKEISQRFDSVVCSDNVNDVGQNLFTITHISDTEVAKLITGIKQSKALDVYGINTNFLKEHMDLLVRPTTHVLNMSFKHSIVPTDWKIAAVTPIFKAGVKTDMSNYRPISILPVVSKIAEKWVVKLLTAHLENTQPSLHPLQFGFRAHHSTDTALCMLVENLKSLLDKSPCVGAVFLDLKKAFDCVNHQILLSRLTQFNISSQALQWFASYLSHRKQCVVLDGVKSPYLDCDTGVPQGSVLGPLLFSLFINNLPEVCPNIFAQMYADDAVIYTEANSVQQVAKDLTAALALMNSWLEDSCLMLNTSKTVCMYFSKRPLNLKQSNIFLDGVELDLAPEFKYLGVILDPTLSFKSHINKVSQVLKFNNRNFNHIRNNLNMKVAKTYFYSMIISHMDYCLTSWSLACPTTLKTIENIYKRSLKLLDKKPTSHHHCHVLKKHKLLNFNNLMKLKRVCLIYKVLHSLAPPPLKQFIRHKESSDRTTRATTRGDLFIPHRRTAFGQNVLSVQGGHLWNSLPQPIRECSTFNLFKAKLKNWLWTNQVCDHV</sequence>
<keyword evidence="2" id="KW-0812">Transmembrane</keyword>
<dbReference type="Ensembl" id="ENSONIT00000045868.1">
    <property type="protein sequence ID" value="ENSONIP00000058454.1"/>
    <property type="gene ID" value="ENSONIG00000034567.1"/>
</dbReference>
<dbReference type="InParanoid" id="A0A669DCU9"/>
<reference evidence="5" key="1">
    <citation type="submission" date="2012-01" db="EMBL/GenBank/DDBJ databases">
        <title>The Genome Sequence of Oreochromis niloticus (Nile Tilapia).</title>
        <authorList>
            <consortium name="Broad Institute Genome Assembly Team"/>
            <consortium name="Broad Institute Sequencing Platform"/>
            <person name="Di Palma F."/>
            <person name="Johnson J."/>
            <person name="Lander E.S."/>
            <person name="Lindblad-Toh K."/>
        </authorList>
    </citation>
    <scope>NUCLEOTIDE SEQUENCE [LARGE SCALE GENOMIC DNA]</scope>
</reference>
<dbReference type="PROSITE" id="PS50878">
    <property type="entry name" value="RT_POL"/>
    <property type="match status" value="1"/>
</dbReference>
<dbReference type="GO" id="GO:0003824">
    <property type="term" value="F:catalytic activity"/>
    <property type="evidence" value="ECO:0007669"/>
    <property type="project" value="InterPro"/>
</dbReference>
<keyword evidence="2" id="KW-1133">Transmembrane helix</keyword>
<feature type="compositionally biased region" description="Pro residues" evidence="1">
    <location>
        <begin position="201"/>
        <end position="256"/>
    </location>
</feature>
<accession>A0A669DCU9</accession>
<dbReference type="Pfam" id="PF00078">
    <property type="entry name" value="RVT_1"/>
    <property type="match status" value="1"/>
</dbReference>
<dbReference type="SUPFAM" id="SSF56219">
    <property type="entry name" value="DNase I-like"/>
    <property type="match status" value="1"/>
</dbReference>
<evidence type="ECO:0000259" key="3">
    <source>
        <dbReference type="PROSITE" id="PS50878"/>
    </source>
</evidence>
<feature type="region of interest" description="Disordered" evidence="1">
    <location>
        <begin position="201"/>
        <end position="366"/>
    </location>
</feature>
<reference evidence="4" key="2">
    <citation type="submission" date="2025-08" db="UniProtKB">
        <authorList>
            <consortium name="Ensembl"/>
        </authorList>
    </citation>
    <scope>IDENTIFICATION</scope>
</reference>
<name>A0A669DCU9_ORENI</name>
<proteinExistence type="predicted"/>
<dbReference type="InterPro" id="IPR000477">
    <property type="entry name" value="RT_dom"/>
</dbReference>
<feature type="domain" description="Reverse transcriptase" evidence="3">
    <location>
        <begin position="932"/>
        <end position="1202"/>
    </location>
</feature>
<dbReference type="Gene3D" id="3.60.10.10">
    <property type="entry name" value="Endonuclease/exonuclease/phosphatase"/>
    <property type="match status" value="1"/>
</dbReference>
<reference evidence="4" key="3">
    <citation type="submission" date="2025-09" db="UniProtKB">
        <authorList>
            <consortium name="Ensembl"/>
        </authorList>
    </citation>
    <scope>IDENTIFICATION</scope>
</reference>